<dbReference type="Gene3D" id="1.20.920.30">
    <property type="match status" value="1"/>
</dbReference>
<dbReference type="OrthoDB" id="2507207at2759"/>
<evidence type="ECO:0000259" key="1">
    <source>
        <dbReference type="Pfam" id="PF22597"/>
    </source>
</evidence>
<dbReference type="EMBL" id="PGCJ01000050">
    <property type="protein sequence ID" value="PLW54163.1"/>
    <property type="molecule type" value="Genomic_DNA"/>
</dbReference>
<reference evidence="6 7" key="1">
    <citation type="submission" date="2017-11" db="EMBL/GenBank/DDBJ databases">
        <title>De novo assembly and phasing of dikaryotic genomes from two isolates of Puccinia coronata f. sp. avenae, the causal agent of oat crown rust.</title>
        <authorList>
            <person name="Miller M.E."/>
            <person name="Zhang Y."/>
            <person name="Omidvar V."/>
            <person name="Sperschneider J."/>
            <person name="Schwessinger B."/>
            <person name="Raley C."/>
            <person name="Palmer J.M."/>
            <person name="Garnica D."/>
            <person name="Upadhyaya N."/>
            <person name="Rathjen J."/>
            <person name="Taylor J.M."/>
            <person name="Park R.F."/>
            <person name="Dodds P.N."/>
            <person name="Hirsch C.D."/>
            <person name="Kianian S.F."/>
            <person name="Figueroa M."/>
        </authorList>
    </citation>
    <scope>NUCLEOTIDE SEQUENCE [LARGE SCALE GENOMIC DNA]</scope>
    <source>
        <strain evidence="2">12NC29</strain>
        <strain evidence="4">12SD80</strain>
    </source>
</reference>
<dbReference type="EMBL" id="PGCJ01000819">
    <property type="protein sequence ID" value="PLW19076.1"/>
    <property type="molecule type" value="Genomic_DNA"/>
</dbReference>
<protein>
    <recommendedName>
        <fullName evidence="1">Dynein 2 heavy chain 1 cytoplasmic ATPase lid domain-containing protein</fullName>
    </recommendedName>
</protein>
<evidence type="ECO:0000313" key="6">
    <source>
        <dbReference type="Proteomes" id="UP000235388"/>
    </source>
</evidence>
<evidence type="ECO:0000313" key="4">
    <source>
        <dbReference type="EMBL" id="PLW34648.1"/>
    </source>
</evidence>
<accession>A0A2N5UAB1</accession>
<name>A0A2N5UAB1_9BASI</name>
<sequence>MVDYPGEASLKQMYRTFNRAALEAMHNLRDHVESLTSAMVGFFLASRKRFTSDIQEHYIYSPHSEDEKRWTDEQIDPMAIAHFLSLNQHKALARPILFFNLDSELKDYISLDRDELHNRLKIQGHLLFIGGSGSGKITLS</sequence>
<dbReference type="Proteomes" id="UP000235392">
    <property type="component" value="Unassembled WGS sequence"/>
</dbReference>
<evidence type="ECO:0000313" key="5">
    <source>
        <dbReference type="EMBL" id="PLW54163.1"/>
    </source>
</evidence>
<dbReference type="STRING" id="200324.A0A2N5UAB1"/>
<evidence type="ECO:0000313" key="3">
    <source>
        <dbReference type="EMBL" id="PLW19459.1"/>
    </source>
</evidence>
<dbReference type="EMBL" id="PGCI01000193">
    <property type="protein sequence ID" value="PLW34648.1"/>
    <property type="molecule type" value="Genomic_DNA"/>
</dbReference>
<dbReference type="InterPro" id="IPR054354">
    <property type="entry name" value="DYNC2H1-like_lid"/>
</dbReference>
<gene>
    <name evidence="5" type="ORF">PCANC_06461</name>
    <name evidence="2" type="ORF">PCANC_08282</name>
    <name evidence="4" type="ORF">PCASD_11993</name>
    <name evidence="3" type="ORF">PCASD_16568</name>
</gene>
<feature type="domain" description="Dynein 2 heavy chain 1 cytoplasmic ATPase lid" evidence="1">
    <location>
        <begin position="17"/>
        <end position="63"/>
    </location>
</feature>
<organism evidence="4 7">
    <name type="scientific">Puccinia coronata f. sp. avenae</name>
    <dbReference type="NCBI Taxonomy" id="200324"/>
    <lineage>
        <taxon>Eukaryota</taxon>
        <taxon>Fungi</taxon>
        <taxon>Dikarya</taxon>
        <taxon>Basidiomycota</taxon>
        <taxon>Pucciniomycotina</taxon>
        <taxon>Pucciniomycetes</taxon>
        <taxon>Pucciniales</taxon>
        <taxon>Pucciniaceae</taxon>
        <taxon>Puccinia</taxon>
    </lineage>
</organism>
<evidence type="ECO:0000313" key="7">
    <source>
        <dbReference type="Proteomes" id="UP000235392"/>
    </source>
</evidence>
<dbReference type="AlphaFoldDB" id="A0A2N5UAB1"/>
<keyword evidence="6" id="KW-1185">Reference proteome</keyword>
<dbReference type="Pfam" id="PF22597">
    <property type="entry name" value="DYN_lid"/>
    <property type="match status" value="1"/>
</dbReference>
<proteinExistence type="predicted"/>
<evidence type="ECO:0000313" key="2">
    <source>
        <dbReference type="EMBL" id="PLW19076.1"/>
    </source>
</evidence>
<comment type="caution">
    <text evidence="4">The sequence shown here is derived from an EMBL/GenBank/DDBJ whole genome shotgun (WGS) entry which is preliminary data.</text>
</comment>
<dbReference type="Proteomes" id="UP000235388">
    <property type="component" value="Unassembled WGS sequence"/>
</dbReference>
<dbReference type="EMBL" id="PGCI01000714">
    <property type="protein sequence ID" value="PLW19459.1"/>
    <property type="molecule type" value="Genomic_DNA"/>
</dbReference>